<name>K1WJP7_MARBU</name>
<keyword evidence="10 15" id="KW-0520">NAD</keyword>
<evidence type="ECO:0000256" key="10">
    <source>
        <dbReference type="ARBA" id="ARBA00023027"/>
    </source>
</evidence>
<evidence type="ECO:0000256" key="4">
    <source>
        <dbReference type="ARBA" id="ARBA00022695"/>
    </source>
</evidence>
<evidence type="ECO:0000313" key="22">
    <source>
        <dbReference type="Proteomes" id="UP000006753"/>
    </source>
</evidence>
<evidence type="ECO:0000256" key="14">
    <source>
        <dbReference type="ARBA" id="ARBA00033987"/>
    </source>
</evidence>
<keyword evidence="22" id="KW-1185">Reference proteome</keyword>
<dbReference type="Pfam" id="PF05406">
    <property type="entry name" value="WGR"/>
    <property type="match status" value="1"/>
</dbReference>
<evidence type="ECO:0000256" key="13">
    <source>
        <dbReference type="ARBA" id="ARBA00024347"/>
    </source>
</evidence>
<dbReference type="OrthoDB" id="2017365at2759"/>
<keyword evidence="6" id="KW-0677">Repeat</keyword>
<evidence type="ECO:0000256" key="11">
    <source>
        <dbReference type="ARBA" id="ARBA00023125"/>
    </source>
</evidence>
<dbReference type="KEGG" id="mbe:MBM_03692"/>
<keyword evidence="7" id="KW-0013">ADP-ribosylation</keyword>
<feature type="domain" description="WGR" evidence="20">
    <location>
        <begin position="209"/>
        <end position="303"/>
    </location>
</feature>
<dbReference type="GO" id="GO:0005730">
    <property type="term" value="C:nucleolus"/>
    <property type="evidence" value="ECO:0007669"/>
    <property type="project" value="TreeGrafter"/>
</dbReference>
<evidence type="ECO:0000256" key="3">
    <source>
        <dbReference type="ARBA" id="ARBA00022679"/>
    </source>
</evidence>
<dbReference type="Pfam" id="PF00533">
    <property type="entry name" value="BRCT"/>
    <property type="match status" value="1"/>
</dbReference>
<dbReference type="SUPFAM" id="SSF56399">
    <property type="entry name" value="ADP-ribosylation"/>
    <property type="match status" value="1"/>
</dbReference>
<dbReference type="GO" id="GO:1990404">
    <property type="term" value="F:NAD+-protein mono-ADP-ribosyltransferase activity"/>
    <property type="evidence" value="ECO:0007669"/>
    <property type="project" value="TreeGrafter"/>
</dbReference>
<dbReference type="InterPro" id="IPR036420">
    <property type="entry name" value="BRCT_dom_sf"/>
</dbReference>
<reference evidence="21 22" key="1">
    <citation type="journal article" date="2012" name="BMC Genomics">
        <title>Sequencing the genome of Marssonina brunnea reveals fungus-poplar co-evolution.</title>
        <authorList>
            <person name="Zhu S."/>
            <person name="Cao Y.-Z."/>
            <person name="Jiang C."/>
            <person name="Tan B.-Y."/>
            <person name="Wang Z."/>
            <person name="Feng S."/>
            <person name="Zhang L."/>
            <person name="Su X.-H."/>
            <person name="Brejova B."/>
            <person name="Vinar T."/>
            <person name="Xu M."/>
            <person name="Wang M.-X."/>
            <person name="Zhang S.-G."/>
            <person name="Huang M.-R."/>
            <person name="Wu R."/>
            <person name="Zhou Y."/>
        </authorList>
    </citation>
    <scope>NUCLEOTIDE SEQUENCE [LARGE SCALE GENOMIC DNA]</scope>
    <source>
        <strain evidence="21 22">MB_m1</strain>
    </source>
</reference>
<protein>
    <recommendedName>
        <fullName evidence="15">Poly [ADP-ribose] polymerase</fullName>
        <shortName evidence="15">PARP</shortName>
        <ecNumber evidence="15">2.4.2.-</ecNumber>
    </recommendedName>
</protein>
<evidence type="ECO:0000256" key="12">
    <source>
        <dbReference type="ARBA" id="ARBA00023242"/>
    </source>
</evidence>
<evidence type="ECO:0000313" key="21">
    <source>
        <dbReference type="EMBL" id="EKD17920.1"/>
    </source>
</evidence>
<evidence type="ECO:0000256" key="6">
    <source>
        <dbReference type="ARBA" id="ARBA00022737"/>
    </source>
</evidence>
<accession>K1WJP7</accession>
<dbReference type="GO" id="GO:0016779">
    <property type="term" value="F:nucleotidyltransferase activity"/>
    <property type="evidence" value="ECO:0007669"/>
    <property type="project" value="UniProtKB-KW"/>
</dbReference>
<dbReference type="InterPro" id="IPR001357">
    <property type="entry name" value="BRCT_dom"/>
</dbReference>
<dbReference type="AlphaFoldDB" id="K1WJP7"/>
<keyword evidence="2 15" id="KW-0328">Glycosyltransferase</keyword>
<keyword evidence="4" id="KW-0548">Nucleotidyltransferase</keyword>
<gene>
    <name evidence="21" type="ORF">MBM_03692</name>
</gene>
<keyword evidence="8" id="KW-0863">Zinc-finger</keyword>
<dbReference type="InParanoid" id="K1WJP7"/>
<dbReference type="InterPro" id="IPR012317">
    <property type="entry name" value="Poly(ADP-ribose)pol_cat_dom"/>
</dbReference>
<dbReference type="SUPFAM" id="SSF142921">
    <property type="entry name" value="WGR domain-like"/>
    <property type="match status" value="1"/>
</dbReference>
<feature type="domain" description="PARP catalytic" evidence="18">
    <location>
        <begin position="473"/>
        <end position="680"/>
    </location>
</feature>
<evidence type="ECO:0000256" key="7">
    <source>
        <dbReference type="ARBA" id="ARBA00022765"/>
    </source>
</evidence>
<dbReference type="GO" id="GO:0070212">
    <property type="term" value="P:protein poly-ADP-ribosylation"/>
    <property type="evidence" value="ECO:0007669"/>
    <property type="project" value="TreeGrafter"/>
</dbReference>
<dbReference type="PANTHER" id="PTHR10459:SF60">
    <property type="entry name" value="POLY [ADP-RIBOSE] POLYMERASE 2"/>
    <property type="match status" value="1"/>
</dbReference>
<dbReference type="Pfam" id="PF02877">
    <property type="entry name" value="PARP_reg"/>
    <property type="match status" value="1"/>
</dbReference>
<dbReference type="GO" id="GO:0008270">
    <property type="term" value="F:zinc ion binding"/>
    <property type="evidence" value="ECO:0007669"/>
    <property type="project" value="UniProtKB-KW"/>
</dbReference>
<feature type="domain" description="BRCT" evidence="17">
    <location>
        <begin position="7"/>
        <end position="101"/>
    </location>
</feature>
<dbReference type="Gene3D" id="3.90.228.10">
    <property type="match status" value="1"/>
</dbReference>
<keyword evidence="11" id="KW-0238">DNA-binding</keyword>
<dbReference type="STRING" id="1072389.K1WJP7"/>
<organism evidence="21 22">
    <name type="scientific">Marssonina brunnea f. sp. multigermtubi (strain MB_m1)</name>
    <name type="common">Marssonina leaf spot fungus</name>
    <dbReference type="NCBI Taxonomy" id="1072389"/>
    <lineage>
        <taxon>Eukaryota</taxon>
        <taxon>Fungi</taxon>
        <taxon>Dikarya</taxon>
        <taxon>Ascomycota</taxon>
        <taxon>Pezizomycotina</taxon>
        <taxon>Leotiomycetes</taxon>
        <taxon>Helotiales</taxon>
        <taxon>Drepanopezizaceae</taxon>
        <taxon>Drepanopeziza</taxon>
    </lineage>
</organism>
<dbReference type="Gene3D" id="1.20.142.10">
    <property type="entry name" value="Poly(ADP-ribose) polymerase, regulatory domain"/>
    <property type="match status" value="1"/>
</dbReference>
<keyword evidence="9" id="KW-0862">Zinc</keyword>
<sequence>MAPSRKAASLPLQGCVVALSGTFPNRSQGAIDKDLIQVLGANLSKTVNADTTHLITTTSDFAKPSVKVSQAKSYDIPILTLAWLEDCLEQSTKLSKDSYSFGSSALATAPSAPISNPSRPKRNLAAVYIDRKEDEEEEEGKVPPQSKKKSKPASTTNSQVRDEEDSKITARPIPESKLEGLATSGETIGNIATLSHLKIPVDEVCTLTHYEVYIDRDRIIYDAALNQTNTSNNNNKFYLIQLLHRGGNYRTWTRWGRVGDRGQSSLLGDGSLHDAMKQFEGKFRGKSGLSWSDRAGKPKSGKYTFIERSYGEESDEEEEQKVKTKDAPGVKQEKAPDSKLPTAVQDLMELIFNQQYFANTMADFNYDTNKLPLGKLAKSTIVKGYQALKDLCDLINDQTLAQIEYGTTYAQALEDLSNQFYSVIPHAFGRNRPPIIQTQETINKEVELLDNLSDMKDAQNIMRKEPKDAEKVNALDRQFRGLDLEEMTVLKRESIEFQELKNYLVDTRGATHNANYHVDQIFRIERQGEKNRFDNSPFAGPPRDRRLLWHGSRATNFGGILSQGLRIAPPEAPASGYMFGKGIYLADMSSKSANYCFSHASNGHALLLLCEAELGDPKLVLTNALYSAGEDAKARGMMSTPDVSIPVGDTGVPYAYLQYNEYIAYDVAQIRLRYLFRVRM</sequence>
<dbReference type="PROSITE" id="PS51060">
    <property type="entry name" value="PARP_ALPHA_HD"/>
    <property type="match status" value="1"/>
</dbReference>
<comment type="subcellular location">
    <subcellularLocation>
        <location evidence="1">Nucleus</location>
    </subcellularLocation>
</comment>
<dbReference type="PANTHER" id="PTHR10459">
    <property type="entry name" value="DNA LIGASE"/>
    <property type="match status" value="1"/>
</dbReference>
<dbReference type="OMA" id="QGENDRF"/>
<evidence type="ECO:0000256" key="16">
    <source>
        <dbReference type="SAM" id="MobiDB-lite"/>
    </source>
</evidence>
<comment type="catalytic activity">
    <reaction evidence="14">
        <text>NAD(+) + (ADP-D-ribosyl)n-acceptor = nicotinamide + (ADP-D-ribosyl)n+1-acceptor + H(+).</text>
        <dbReference type="EC" id="2.4.2.30"/>
    </reaction>
</comment>
<evidence type="ECO:0000259" key="19">
    <source>
        <dbReference type="PROSITE" id="PS51060"/>
    </source>
</evidence>
<evidence type="ECO:0000259" key="20">
    <source>
        <dbReference type="PROSITE" id="PS51977"/>
    </source>
</evidence>
<proteinExistence type="inferred from homology"/>
<keyword evidence="3 15" id="KW-0808">Transferase</keyword>
<dbReference type="CDD" id="cd01437">
    <property type="entry name" value="parp_like"/>
    <property type="match status" value="1"/>
</dbReference>
<evidence type="ECO:0000256" key="5">
    <source>
        <dbReference type="ARBA" id="ARBA00022723"/>
    </source>
</evidence>
<feature type="region of interest" description="Disordered" evidence="16">
    <location>
        <begin position="132"/>
        <end position="176"/>
    </location>
</feature>
<dbReference type="PROSITE" id="PS51059">
    <property type="entry name" value="PARP_CATALYTIC"/>
    <property type="match status" value="1"/>
</dbReference>
<dbReference type="eggNOG" id="KOG1037">
    <property type="taxonomic scope" value="Eukaryota"/>
</dbReference>
<feature type="compositionally biased region" description="Basic and acidic residues" evidence="16">
    <location>
        <begin position="160"/>
        <end position="176"/>
    </location>
</feature>
<evidence type="ECO:0000259" key="17">
    <source>
        <dbReference type="PROSITE" id="PS50172"/>
    </source>
</evidence>
<dbReference type="InterPro" id="IPR036616">
    <property type="entry name" value="Poly(ADP-ribose)pol_reg_dom_sf"/>
</dbReference>
<dbReference type="InterPro" id="IPR036930">
    <property type="entry name" value="WGR_dom_sf"/>
</dbReference>
<dbReference type="InterPro" id="IPR050800">
    <property type="entry name" value="ARTD/PARP"/>
</dbReference>
<feature type="region of interest" description="Disordered" evidence="16">
    <location>
        <begin position="308"/>
        <end position="338"/>
    </location>
</feature>
<evidence type="ECO:0000256" key="15">
    <source>
        <dbReference type="RuleBase" id="RU362114"/>
    </source>
</evidence>
<keyword evidence="12" id="KW-0539">Nucleus</keyword>
<dbReference type="FunFam" id="1.20.142.10:FF:000002">
    <property type="entry name" value="Poly [ADP-ribose] polymerase"/>
    <property type="match status" value="1"/>
</dbReference>
<dbReference type="PROSITE" id="PS51977">
    <property type="entry name" value="WGR"/>
    <property type="match status" value="1"/>
</dbReference>
<evidence type="ECO:0000256" key="2">
    <source>
        <dbReference type="ARBA" id="ARBA00022676"/>
    </source>
</evidence>
<dbReference type="SMART" id="SM00292">
    <property type="entry name" value="BRCT"/>
    <property type="match status" value="1"/>
</dbReference>
<dbReference type="GO" id="GO:0003950">
    <property type="term" value="F:NAD+ poly-ADP-ribosyltransferase activity"/>
    <property type="evidence" value="ECO:0007669"/>
    <property type="project" value="UniProtKB-UniRule"/>
</dbReference>
<dbReference type="EMBL" id="JH921434">
    <property type="protein sequence ID" value="EKD17920.1"/>
    <property type="molecule type" value="Genomic_DNA"/>
</dbReference>
<comment type="similarity">
    <text evidence="13">Belongs to the ARTD/PARP family.</text>
</comment>
<dbReference type="EC" id="2.4.2.-" evidence="15"/>
<keyword evidence="5" id="KW-0479">Metal-binding</keyword>
<dbReference type="InterPro" id="IPR004102">
    <property type="entry name" value="Poly(ADP-ribose)pol_reg_dom"/>
</dbReference>
<evidence type="ECO:0000256" key="1">
    <source>
        <dbReference type="ARBA" id="ARBA00004123"/>
    </source>
</evidence>
<dbReference type="CDD" id="cd07997">
    <property type="entry name" value="WGR_PARP"/>
    <property type="match status" value="1"/>
</dbReference>
<dbReference type="Pfam" id="PF00644">
    <property type="entry name" value="PARP"/>
    <property type="match status" value="1"/>
</dbReference>
<evidence type="ECO:0000256" key="8">
    <source>
        <dbReference type="ARBA" id="ARBA00022771"/>
    </source>
</evidence>
<dbReference type="InterPro" id="IPR008893">
    <property type="entry name" value="WGR_domain"/>
</dbReference>
<feature type="domain" description="PARP alpha-helical" evidence="19">
    <location>
        <begin position="337"/>
        <end position="463"/>
    </location>
</feature>
<dbReference type="SUPFAM" id="SSF47587">
    <property type="entry name" value="Domain of poly(ADP-ribose) polymerase"/>
    <property type="match status" value="1"/>
</dbReference>
<dbReference type="Gene3D" id="3.40.50.10190">
    <property type="entry name" value="BRCT domain"/>
    <property type="match status" value="1"/>
</dbReference>
<evidence type="ECO:0000259" key="18">
    <source>
        <dbReference type="PROSITE" id="PS51059"/>
    </source>
</evidence>
<evidence type="ECO:0000256" key="9">
    <source>
        <dbReference type="ARBA" id="ARBA00022833"/>
    </source>
</evidence>
<dbReference type="GO" id="GO:0003677">
    <property type="term" value="F:DNA binding"/>
    <property type="evidence" value="ECO:0007669"/>
    <property type="project" value="UniProtKB-KW"/>
</dbReference>
<dbReference type="GO" id="GO:0006302">
    <property type="term" value="P:double-strand break repair"/>
    <property type="evidence" value="ECO:0007669"/>
    <property type="project" value="TreeGrafter"/>
</dbReference>
<dbReference type="SUPFAM" id="SSF52113">
    <property type="entry name" value="BRCT domain"/>
    <property type="match status" value="1"/>
</dbReference>
<feature type="compositionally biased region" description="Basic and acidic residues" evidence="16">
    <location>
        <begin position="320"/>
        <end position="337"/>
    </location>
</feature>
<dbReference type="PROSITE" id="PS50172">
    <property type="entry name" value="BRCT"/>
    <property type="match status" value="1"/>
</dbReference>
<dbReference type="SMART" id="SM00773">
    <property type="entry name" value="WGR"/>
    <property type="match status" value="1"/>
</dbReference>
<dbReference type="Proteomes" id="UP000006753">
    <property type="component" value="Unassembled WGS sequence"/>
</dbReference>
<dbReference type="CDD" id="cd17747">
    <property type="entry name" value="BRCT_PARP1"/>
    <property type="match status" value="1"/>
</dbReference>
<dbReference type="HOGENOM" id="CLU_004841_2_0_1"/>